<dbReference type="Proteomes" id="UP000269198">
    <property type="component" value="Unassembled WGS sequence"/>
</dbReference>
<feature type="transmembrane region" description="Helical" evidence="1">
    <location>
        <begin position="52"/>
        <end position="73"/>
    </location>
</feature>
<feature type="transmembrane region" description="Helical" evidence="1">
    <location>
        <begin position="12"/>
        <end position="32"/>
    </location>
</feature>
<name>A0A3N0E3P9_9ACTN</name>
<keyword evidence="3" id="KW-1185">Reference proteome</keyword>
<comment type="caution">
    <text evidence="2">The sequence shown here is derived from an EMBL/GenBank/DDBJ whole genome shotgun (WGS) entry which is preliminary data.</text>
</comment>
<evidence type="ECO:0000313" key="3">
    <source>
        <dbReference type="Proteomes" id="UP000269198"/>
    </source>
</evidence>
<feature type="transmembrane region" description="Helical" evidence="1">
    <location>
        <begin position="85"/>
        <end position="105"/>
    </location>
</feature>
<keyword evidence="1" id="KW-0812">Transmembrane</keyword>
<reference evidence="2 3" key="1">
    <citation type="submission" date="2018-11" db="EMBL/GenBank/DDBJ databases">
        <title>The genome draft of YIM 96095.</title>
        <authorList>
            <person name="Tang S.-K."/>
            <person name="Chunyu W.-X."/>
            <person name="Feng Y.-Z."/>
        </authorList>
    </citation>
    <scope>NUCLEOTIDE SEQUENCE [LARGE SCALE GENOMIC DNA]</scope>
    <source>
        <strain evidence="2 3">YIM 96095</strain>
    </source>
</reference>
<dbReference type="EMBL" id="RJMB01000023">
    <property type="protein sequence ID" value="RNL82462.1"/>
    <property type="molecule type" value="Genomic_DNA"/>
</dbReference>
<keyword evidence="1" id="KW-0472">Membrane</keyword>
<gene>
    <name evidence="2" type="ORF">EFW17_19335</name>
</gene>
<dbReference type="AlphaFoldDB" id="A0A3N0E3P9"/>
<protein>
    <submittedName>
        <fullName evidence="2">Uncharacterized protein</fullName>
    </submittedName>
</protein>
<proteinExistence type="predicted"/>
<evidence type="ECO:0000313" key="2">
    <source>
        <dbReference type="EMBL" id="RNL82462.1"/>
    </source>
</evidence>
<feature type="transmembrane region" description="Helical" evidence="1">
    <location>
        <begin position="111"/>
        <end position="131"/>
    </location>
</feature>
<sequence length="141" mass="15554">MDPDRRTTIVRGVFSLLAVLVFYVVWSTARFFVYIEYSTPEQLDSPWGGPALWIALPQLLSSFLMVVIGALVYGRHRLRSRSGALVVLALPVLVFLLDFVTGVFTDAPGNVLFLRFAAVSVGIGAAFWLVLPRGREIRGAV</sequence>
<accession>A0A3N0E3P9</accession>
<keyword evidence="1" id="KW-1133">Transmembrane helix</keyword>
<organism evidence="2 3">
    <name type="scientific">Halostreptopolyspora alba</name>
    <dbReference type="NCBI Taxonomy" id="2487137"/>
    <lineage>
        <taxon>Bacteria</taxon>
        <taxon>Bacillati</taxon>
        <taxon>Actinomycetota</taxon>
        <taxon>Actinomycetes</taxon>
        <taxon>Streptosporangiales</taxon>
        <taxon>Nocardiopsidaceae</taxon>
        <taxon>Halostreptopolyspora</taxon>
    </lineage>
</organism>
<evidence type="ECO:0000256" key="1">
    <source>
        <dbReference type="SAM" id="Phobius"/>
    </source>
</evidence>